<accession>A0ACC1CN81</accession>
<sequence>MHNQWNLLIFQVPTLRKLQVIARTDLDFDCSLEVLRKILKAIGFTYKKCQNNRKALIEQSHIAAKREEYLAIINKNRDLPEELRKDIIYLDESYIHSSYKVTKCWQSLNIKGVTKDISKGKRYIIVHAGSEKGFVPNCLLIFTGKNKLEDYHSEMNGHNFTKWVKEKLIPNLHEPSIIVMDNAPYHSVVTNKAPTSNSRIDEIKLWLLENNIDFDPTLRNPIYAIDDLLGEYGHTVVRLPPYHCDLNPIELIWAKLKQKVAARNVGSCDVKQLTEEAFNSITPEIWKNCCHHVQTLEKEYYERGHRLYQDIDELIIRLGDDSSSDDSSCCSDDSAADESGNKLFLDIEYLESDDESDERE</sequence>
<keyword evidence="2" id="KW-1185">Reference proteome</keyword>
<gene>
    <name evidence="1" type="ORF">K1T71_011250</name>
</gene>
<reference evidence="1 2" key="1">
    <citation type="journal article" date="2021" name="Front. Genet.">
        <title>Chromosome-Level Genome Assembly Reveals Significant Gene Expansion in the Toll and IMD Signaling Pathways of Dendrolimus kikuchii.</title>
        <authorList>
            <person name="Zhou J."/>
            <person name="Wu P."/>
            <person name="Xiong Z."/>
            <person name="Liu N."/>
            <person name="Zhao N."/>
            <person name="Ji M."/>
            <person name="Qiu Y."/>
            <person name="Yang B."/>
        </authorList>
    </citation>
    <scope>NUCLEOTIDE SEQUENCE [LARGE SCALE GENOMIC DNA]</scope>
    <source>
        <strain evidence="1">Ann1</strain>
    </source>
</reference>
<dbReference type="EMBL" id="CM034406">
    <property type="protein sequence ID" value="KAJ0173074.1"/>
    <property type="molecule type" value="Genomic_DNA"/>
</dbReference>
<proteinExistence type="predicted"/>
<protein>
    <submittedName>
        <fullName evidence="1">Uncharacterized protein</fullName>
    </submittedName>
</protein>
<name>A0ACC1CN81_9NEOP</name>
<organism evidence="1 2">
    <name type="scientific">Dendrolimus kikuchii</name>
    <dbReference type="NCBI Taxonomy" id="765133"/>
    <lineage>
        <taxon>Eukaryota</taxon>
        <taxon>Metazoa</taxon>
        <taxon>Ecdysozoa</taxon>
        <taxon>Arthropoda</taxon>
        <taxon>Hexapoda</taxon>
        <taxon>Insecta</taxon>
        <taxon>Pterygota</taxon>
        <taxon>Neoptera</taxon>
        <taxon>Endopterygota</taxon>
        <taxon>Lepidoptera</taxon>
        <taxon>Glossata</taxon>
        <taxon>Ditrysia</taxon>
        <taxon>Bombycoidea</taxon>
        <taxon>Lasiocampidae</taxon>
        <taxon>Dendrolimus</taxon>
    </lineage>
</organism>
<evidence type="ECO:0000313" key="1">
    <source>
        <dbReference type="EMBL" id="KAJ0173074.1"/>
    </source>
</evidence>
<comment type="caution">
    <text evidence="1">The sequence shown here is derived from an EMBL/GenBank/DDBJ whole genome shotgun (WGS) entry which is preliminary data.</text>
</comment>
<dbReference type="Proteomes" id="UP000824533">
    <property type="component" value="Linkage Group LG20"/>
</dbReference>
<evidence type="ECO:0000313" key="2">
    <source>
        <dbReference type="Proteomes" id="UP000824533"/>
    </source>
</evidence>